<evidence type="ECO:0000256" key="7">
    <source>
        <dbReference type="ARBA" id="ARBA00022801"/>
    </source>
</evidence>
<dbReference type="Gene3D" id="3.20.20.140">
    <property type="entry name" value="Metal-dependent hydrolases"/>
    <property type="match status" value="1"/>
</dbReference>
<name>A0ABW7XPC5_9MICO</name>
<organism evidence="10 11">
    <name type="scientific">Promicromonospora kroppenstedtii</name>
    <dbReference type="NCBI Taxonomy" id="440482"/>
    <lineage>
        <taxon>Bacteria</taxon>
        <taxon>Bacillati</taxon>
        <taxon>Actinomycetota</taxon>
        <taxon>Actinomycetes</taxon>
        <taxon>Micrococcales</taxon>
        <taxon>Promicromonosporaceae</taxon>
        <taxon>Promicromonospora</taxon>
    </lineage>
</organism>
<comment type="cofactor">
    <cofactor evidence="1">
        <name>Zn(2+)</name>
        <dbReference type="ChEBI" id="CHEBI:29105"/>
    </cofactor>
</comment>
<reference evidence="10 11" key="1">
    <citation type="submission" date="2024-10" db="EMBL/GenBank/DDBJ databases">
        <title>The Natural Products Discovery Center: Release of the First 8490 Sequenced Strains for Exploring Actinobacteria Biosynthetic Diversity.</title>
        <authorList>
            <person name="Kalkreuter E."/>
            <person name="Kautsar S.A."/>
            <person name="Yang D."/>
            <person name="Bader C.D."/>
            <person name="Teijaro C.N."/>
            <person name="Fluegel L."/>
            <person name="Davis C.M."/>
            <person name="Simpson J.R."/>
            <person name="Lauterbach L."/>
            <person name="Steele A.D."/>
            <person name="Gui C."/>
            <person name="Meng S."/>
            <person name="Li G."/>
            <person name="Viehrig K."/>
            <person name="Ye F."/>
            <person name="Su P."/>
            <person name="Kiefer A.F."/>
            <person name="Nichols A."/>
            <person name="Cepeda A.J."/>
            <person name="Yan W."/>
            <person name="Fan B."/>
            <person name="Jiang Y."/>
            <person name="Adhikari A."/>
            <person name="Zheng C.-J."/>
            <person name="Schuster L."/>
            <person name="Cowan T.M."/>
            <person name="Smanski M.J."/>
            <person name="Chevrette M.G."/>
            <person name="De Carvalho L.P.S."/>
            <person name="Shen B."/>
        </authorList>
    </citation>
    <scope>NUCLEOTIDE SEQUENCE [LARGE SCALE GENOMIC DNA]</scope>
    <source>
        <strain evidence="10 11">NPDC019481</strain>
    </source>
</reference>
<dbReference type="InterPro" id="IPR032466">
    <property type="entry name" value="Metal_Hydrolase"/>
</dbReference>
<evidence type="ECO:0000256" key="6">
    <source>
        <dbReference type="ARBA" id="ARBA00022723"/>
    </source>
</evidence>
<dbReference type="InterPro" id="IPR050138">
    <property type="entry name" value="DHOase/Allantoinase_Hydrolase"/>
</dbReference>
<evidence type="ECO:0000256" key="5">
    <source>
        <dbReference type="ARBA" id="ARBA00012863"/>
    </source>
</evidence>
<dbReference type="Proteomes" id="UP001611580">
    <property type="component" value="Unassembled WGS sequence"/>
</dbReference>
<dbReference type="PANTHER" id="PTHR43668:SF2">
    <property type="entry name" value="ALLANTOINASE"/>
    <property type="match status" value="1"/>
</dbReference>
<dbReference type="EC" id="3.5.2.5" evidence="5"/>
<dbReference type="InterPro" id="IPR011059">
    <property type="entry name" value="Metal-dep_hydrolase_composite"/>
</dbReference>
<gene>
    <name evidence="10" type="primary">allB</name>
    <name evidence="10" type="ORF">ACH47X_20980</name>
</gene>
<dbReference type="NCBIfam" id="TIGR03178">
    <property type="entry name" value="allantoinase"/>
    <property type="match status" value="1"/>
</dbReference>
<proteinExistence type="inferred from homology"/>
<evidence type="ECO:0000313" key="11">
    <source>
        <dbReference type="Proteomes" id="UP001611580"/>
    </source>
</evidence>
<keyword evidence="6" id="KW-0479">Metal-binding</keyword>
<accession>A0ABW7XPC5</accession>
<dbReference type="PANTHER" id="PTHR43668">
    <property type="entry name" value="ALLANTOINASE"/>
    <property type="match status" value="1"/>
</dbReference>
<dbReference type="InterPro" id="IPR006680">
    <property type="entry name" value="Amidohydro-rel"/>
</dbReference>
<keyword evidence="8" id="KW-0862">Zinc</keyword>
<evidence type="ECO:0000256" key="8">
    <source>
        <dbReference type="ARBA" id="ARBA00022833"/>
    </source>
</evidence>
<dbReference type="SUPFAM" id="SSF51338">
    <property type="entry name" value="Composite domain of metallo-dependent hydrolases"/>
    <property type="match status" value="1"/>
</dbReference>
<keyword evidence="7 10" id="KW-0378">Hydrolase</keyword>
<evidence type="ECO:0000256" key="4">
    <source>
        <dbReference type="ARBA" id="ARBA00011881"/>
    </source>
</evidence>
<evidence type="ECO:0000256" key="3">
    <source>
        <dbReference type="ARBA" id="ARBA00010368"/>
    </source>
</evidence>
<dbReference type="EMBL" id="JBIRYI010000014">
    <property type="protein sequence ID" value="MFI2489399.1"/>
    <property type="molecule type" value="Genomic_DNA"/>
</dbReference>
<evidence type="ECO:0000259" key="9">
    <source>
        <dbReference type="Pfam" id="PF01979"/>
    </source>
</evidence>
<comment type="pathway">
    <text evidence="2">Nitrogen metabolism; (S)-allantoin degradation; allantoate from (S)-allantoin: step 1/1.</text>
</comment>
<keyword evidence="11" id="KW-1185">Reference proteome</keyword>
<dbReference type="RefSeq" id="WP_397406611.1">
    <property type="nucleotide sequence ID" value="NZ_JBIRYI010000014.1"/>
</dbReference>
<comment type="similarity">
    <text evidence="3">Belongs to the metallo-dependent hydrolases superfamily. Allantoinase family.</text>
</comment>
<dbReference type="GO" id="GO:0004038">
    <property type="term" value="F:allantoinase activity"/>
    <property type="evidence" value="ECO:0007669"/>
    <property type="project" value="UniProtKB-EC"/>
</dbReference>
<evidence type="ECO:0000313" key="10">
    <source>
        <dbReference type="EMBL" id="MFI2489399.1"/>
    </source>
</evidence>
<dbReference type="Pfam" id="PF01979">
    <property type="entry name" value="Amidohydro_1"/>
    <property type="match status" value="1"/>
</dbReference>
<dbReference type="InterPro" id="IPR017593">
    <property type="entry name" value="Allantoinase"/>
</dbReference>
<protein>
    <recommendedName>
        <fullName evidence="5">allantoinase</fullName>
        <ecNumber evidence="5">3.5.2.5</ecNumber>
    </recommendedName>
</protein>
<evidence type="ECO:0000256" key="1">
    <source>
        <dbReference type="ARBA" id="ARBA00001947"/>
    </source>
</evidence>
<comment type="caution">
    <text evidence="10">The sequence shown here is derived from an EMBL/GenBank/DDBJ whole genome shotgun (WGS) entry which is preliminary data.</text>
</comment>
<comment type="subunit">
    <text evidence="4">Homotetramer.</text>
</comment>
<feature type="domain" description="Amidohydrolase-related" evidence="9">
    <location>
        <begin position="67"/>
        <end position="465"/>
    </location>
</feature>
<dbReference type="SUPFAM" id="SSF51556">
    <property type="entry name" value="Metallo-dependent hydrolases"/>
    <property type="match status" value="1"/>
</dbReference>
<evidence type="ECO:0000256" key="2">
    <source>
        <dbReference type="ARBA" id="ARBA00004968"/>
    </source>
</evidence>
<sequence length="514" mass="54324">MTDRLIGSERVLVEGELRPAVVRTEGDRIAQVWWGTSDPDAVLQPADDLFGAPPPRPTAVWKLHDRVVLPGGVDTHVHVNEPGRTHWEGFTSAARAAAYGGVTTIVDMPLNSIPPTTSVEALRVKQAAARAAAAQLPGDADWESGRLPVDVAFWGGAVPGNADDLEPLWDAGVLGFKCFLADSGVPEFPPLDADELIVVMDRLVRFDGLLAVHAEDPAVLARAPHPPSRAYADFLLSRPDGAETAAVRTLLDAVRETGARTHVLHVSSAKVLDLLEEAKAEGLPVTAETCHHYLVLAAEDVPDGNAAYKCCPPIRDRGNQDALWDGLREGILDCVVSDHSPSSVAEKVLGGPVGETDLQAAWGGISGLQTGFVALADAARWRGVPLPEVSRWTARNTATLVGLDRGERPKGVIAEGAAADLIVYEPDTVSAVDAAQLAHRNPVSAYHGMTITGAVTHTVLGGQVVMNEFSEGVAHGQLDGGTWRPANDVEHVRGDGRLIARPGSAAADEARRPA</sequence>